<keyword evidence="5 11" id="KW-0436">Ligase</keyword>
<reference evidence="13 14" key="1">
    <citation type="submission" date="2018-06" db="EMBL/GenBank/DDBJ databases">
        <authorList>
            <consortium name="Pathogen Informatics"/>
            <person name="Doyle S."/>
        </authorList>
    </citation>
    <scope>NUCLEOTIDE SEQUENCE [LARGE SCALE GENOMIC DNA]</scope>
    <source>
        <strain evidence="13 14">NCTC13093</strain>
    </source>
</reference>
<comment type="pathway">
    <text evidence="1 11">Purine metabolism; IMP biosynthesis via de novo pathway; 5-amino-1-(5-phospho-D-ribosyl)imidazole-4-carboxamide from 5-amino-1-(5-phospho-D-ribosyl)imidazole-4-carboxylate: step 1/2.</text>
</comment>
<dbReference type="NCBIfam" id="TIGR00081">
    <property type="entry name" value="purC"/>
    <property type="match status" value="1"/>
</dbReference>
<dbReference type="HAMAP" id="MF_00137">
    <property type="entry name" value="SAICAR_synth"/>
    <property type="match status" value="1"/>
</dbReference>
<dbReference type="CDD" id="cd01415">
    <property type="entry name" value="SAICAR_synt_PurC"/>
    <property type="match status" value="1"/>
</dbReference>
<accession>A0A2X0WZ03</accession>
<dbReference type="GO" id="GO:0004639">
    <property type="term" value="F:phosphoribosylaminoimidazolesuccinocarboxamide synthase activity"/>
    <property type="evidence" value="ECO:0007669"/>
    <property type="project" value="UniProtKB-UniRule"/>
</dbReference>
<dbReference type="EC" id="6.3.2.6" evidence="3 11"/>
<evidence type="ECO:0000256" key="10">
    <source>
        <dbReference type="ARBA" id="ARBA00048475"/>
    </source>
</evidence>
<dbReference type="OrthoDB" id="9801549at2"/>
<evidence type="ECO:0000256" key="5">
    <source>
        <dbReference type="ARBA" id="ARBA00022598"/>
    </source>
</evidence>
<dbReference type="FunFam" id="3.30.200.20:FF:000086">
    <property type="entry name" value="Phosphoribosylaminoimidazole-succinocarboxamide synthase"/>
    <property type="match status" value="1"/>
</dbReference>
<proteinExistence type="inferred from homology"/>
<dbReference type="Gene3D" id="3.30.470.20">
    <property type="entry name" value="ATP-grasp fold, B domain"/>
    <property type="match status" value="1"/>
</dbReference>
<dbReference type="UniPathway" id="UPA00074">
    <property type="reaction ID" value="UER00131"/>
</dbReference>
<dbReference type="RefSeq" id="WP_113744806.1">
    <property type="nucleotide sequence ID" value="NZ_UAPU01000005.1"/>
</dbReference>
<dbReference type="GO" id="GO:0005524">
    <property type="term" value="F:ATP binding"/>
    <property type="evidence" value="ECO:0007669"/>
    <property type="project" value="UniProtKB-KW"/>
</dbReference>
<dbReference type="GO" id="GO:0009236">
    <property type="term" value="P:cobalamin biosynthetic process"/>
    <property type="evidence" value="ECO:0007669"/>
    <property type="project" value="InterPro"/>
</dbReference>
<dbReference type="InterPro" id="IPR001636">
    <property type="entry name" value="SAICAR_synth"/>
</dbReference>
<dbReference type="FunFam" id="3.30.470.20:FF:000006">
    <property type="entry name" value="Phosphoribosylaminoimidazole-succinocarboxamide synthase"/>
    <property type="match status" value="1"/>
</dbReference>
<comment type="catalytic activity">
    <reaction evidence="10 11">
        <text>5-amino-1-(5-phospho-D-ribosyl)imidazole-4-carboxylate + L-aspartate + ATP = (2S)-2-[5-amino-1-(5-phospho-beta-D-ribosyl)imidazole-4-carboxamido]succinate + ADP + phosphate + 2 H(+)</text>
        <dbReference type="Rhea" id="RHEA:22628"/>
        <dbReference type="ChEBI" id="CHEBI:15378"/>
        <dbReference type="ChEBI" id="CHEBI:29991"/>
        <dbReference type="ChEBI" id="CHEBI:30616"/>
        <dbReference type="ChEBI" id="CHEBI:43474"/>
        <dbReference type="ChEBI" id="CHEBI:58443"/>
        <dbReference type="ChEBI" id="CHEBI:77657"/>
        <dbReference type="ChEBI" id="CHEBI:456216"/>
        <dbReference type="EC" id="6.3.2.6"/>
    </reaction>
</comment>
<evidence type="ECO:0000256" key="1">
    <source>
        <dbReference type="ARBA" id="ARBA00004672"/>
    </source>
</evidence>
<dbReference type="GO" id="GO:0006189">
    <property type="term" value="P:'de novo' IMP biosynthetic process"/>
    <property type="evidence" value="ECO:0007669"/>
    <property type="project" value="UniProtKB-UniRule"/>
</dbReference>
<evidence type="ECO:0000256" key="3">
    <source>
        <dbReference type="ARBA" id="ARBA00012217"/>
    </source>
</evidence>
<evidence type="ECO:0000256" key="9">
    <source>
        <dbReference type="ARBA" id="ARBA00030409"/>
    </source>
</evidence>
<dbReference type="PANTHER" id="PTHR43599:SF3">
    <property type="entry name" value="SI:DKEY-6E2.2"/>
    <property type="match status" value="1"/>
</dbReference>
<evidence type="ECO:0000259" key="12">
    <source>
        <dbReference type="Pfam" id="PF01259"/>
    </source>
</evidence>
<evidence type="ECO:0000256" key="7">
    <source>
        <dbReference type="ARBA" id="ARBA00022755"/>
    </source>
</evidence>
<organism evidence="13 14">
    <name type="scientific">Anaerobiospirillum thomasii</name>
    <dbReference type="NCBI Taxonomy" id="179995"/>
    <lineage>
        <taxon>Bacteria</taxon>
        <taxon>Pseudomonadati</taxon>
        <taxon>Pseudomonadota</taxon>
        <taxon>Gammaproteobacteria</taxon>
        <taxon>Aeromonadales</taxon>
        <taxon>Succinivibrionaceae</taxon>
        <taxon>Anaerobiospirillum</taxon>
    </lineage>
</organism>
<name>A0A2X0WZ03_9GAMM</name>
<dbReference type="PROSITE" id="PS01058">
    <property type="entry name" value="SAICAR_SYNTHETASE_2"/>
    <property type="match status" value="1"/>
</dbReference>
<dbReference type="SUPFAM" id="SSF56104">
    <property type="entry name" value="SAICAR synthase-like"/>
    <property type="match status" value="1"/>
</dbReference>
<dbReference type="GO" id="GO:0005829">
    <property type="term" value="C:cytosol"/>
    <property type="evidence" value="ECO:0007669"/>
    <property type="project" value="TreeGrafter"/>
</dbReference>
<keyword evidence="14" id="KW-1185">Reference proteome</keyword>
<keyword evidence="7 11" id="KW-0658">Purine biosynthesis</keyword>
<gene>
    <name evidence="11 13" type="primary">purC</name>
    <name evidence="13" type="ORF">NCTC13093_02195</name>
</gene>
<dbReference type="Proteomes" id="UP000250086">
    <property type="component" value="Unassembled WGS sequence"/>
</dbReference>
<evidence type="ECO:0000256" key="4">
    <source>
        <dbReference type="ARBA" id="ARBA00016460"/>
    </source>
</evidence>
<dbReference type="InterPro" id="IPR018236">
    <property type="entry name" value="SAICAR_synthetase_CS"/>
</dbReference>
<evidence type="ECO:0000256" key="11">
    <source>
        <dbReference type="HAMAP-Rule" id="MF_00137"/>
    </source>
</evidence>
<dbReference type="Pfam" id="PF01259">
    <property type="entry name" value="SAICAR_synt"/>
    <property type="match status" value="1"/>
</dbReference>
<evidence type="ECO:0000313" key="13">
    <source>
        <dbReference type="EMBL" id="SPT70771.1"/>
    </source>
</evidence>
<keyword evidence="6 11" id="KW-0547">Nucleotide-binding</keyword>
<evidence type="ECO:0000256" key="8">
    <source>
        <dbReference type="ARBA" id="ARBA00022840"/>
    </source>
</evidence>
<dbReference type="InterPro" id="IPR028923">
    <property type="entry name" value="SAICAR_synt/ADE2_N"/>
</dbReference>
<protein>
    <recommendedName>
        <fullName evidence="4 11">Phosphoribosylaminoimidazole-succinocarboxamide synthase</fullName>
        <ecNumber evidence="3 11">6.3.2.6</ecNumber>
    </recommendedName>
    <alternativeName>
        <fullName evidence="9 11">SAICAR synthetase</fullName>
    </alternativeName>
</protein>
<dbReference type="EMBL" id="UAPV01000001">
    <property type="protein sequence ID" value="SPT70771.1"/>
    <property type="molecule type" value="Genomic_DNA"/>
</dbReference>
<dbReference type="Gene3D" id="3.30.200.20">
    <property type="entry name" value="Phosphorylase Kinase, domain 1"/>
    <property type="match status" value="1"/>
</dbReference>
<keyword evidence="8 11" id="KW-0067">ATP-binding</keyword>
<evidence type="ECO:0000256" key="6">
    <source>
        <dbReference type="ARBA" id="ARBA00022741"/>
    </source>
</evidence>
<comment type="similarity">
    <text evidence="2 11">Belongs to the SAICAR synthetase family.</text>
</comment>
<evidence type="ECO:0000256" key="2">
    <source>
        <dbReference type="ARBA" id="ARBA00010190"/>
    </source>
</evidence>
<dbReference type="AlphaFoldDB" id="A0A2X0WZ03"/>
<dbReference type="PROSITE" id="PS01057">
    <property type="entry name" value="SAICAR_SYNTHETASE_1"/>
    <property type="match status" value="1"/>
</dbReference>
<dbReference type="InterPro" id="IPR033934">
    <property type="entry name" value="SAICAR_synt_PurC"/>
</dbReference>
<sequence length="236" mass="27353">MEKKRELYRGKAKSVYETDDPNHYIMLFRNDTSAFDGKIIEQLDRKGRTNNHFNYFIMKKLEEAGIPVHVEELLSDTECLVKKLDMVPVECVVRNVSTGSICKRLGVQEGLELNPPTFEFFLKNDELHDPMVNDSHIISFGWGTKEQIDEMRRLSFKINEVLKELFDKAGLILVDYKLEFGIYDGKLILGDEFSPDGCRLWDKETRKKLDKDRFRQGLGGVIEAYEEVAHRIGCPL</sequence>
<dbReference type="PANTHER" id="PTHR43599">
    <property type="entry name" value="MULTIFUNCTIONAL PROTEIN ADE2"/>
    <property type="match status" value="1"/>
</dbReference>
<dbReference type="InterPro" id="IPR050089">
    <property type="entry name" value="SAICAR_synthetase"/>
</dbReference>
<evidence type="ECO:0000313" key="14">
    <source>
        <dbReference type="Proteomes" id="UP000250086"/>
    </source>
</evidence>
<feature type="domain" description="SAICAR synthetase/ADE2 N-terminal" evidence="12">
    <location>
        <begin position="7"/>
        <end position="231"/>
    </location>
</feature>